<accession>A0A932GMF9</accession>
<organism evidence="4 5">
    <name type="scientific">Tectimicrobiota bacterium</name>
    <dbReference type="NCBI Taxonomy" id="2528274"/>
    <lineage>
        <taxon>Bacteria</taxon>
        <taxon>Pseudomonadati</taxon>
        <taxon>Nitrospinota/Tectimicrobiota group</taxon>
        <taxon>Candidatus Tectimicrobiota</taxon>
    </lineage>
</organism>
<evidence type="ECO:0000313" key="5">
    <source>
        <dbReference type="Proteomes" id="UP000741360"/>
    </source>
</evidence>
<dbReference type="PANTHER" id="PTHR33755">
    <property type="entry name" value="TOXIN PARE1-RELATED"/>
    <property type="match status" value="1"/>
</dbReference>
<evidence type="ECO:0000256" key="3">
    <source>
        <dbReference type="SAM" id="Phobius"/>
    </source>
</evidence>
<keyword evidence="3" id="KW-0812">Transmembrane</keyword>
<comment type="caution">
    <text evidence="4">The sequence shown here is derived from an EMBL/GenBank/DDBJ whole genome shotgun (WGS) entry which is preliminary data.</text>
</comment>
<dbReference type="PANTHER" id="PTHR33755:SF8">
    <property type="entry name" value="TOXIN PARE2"/>
    <property type="match status" value="1"/>
</dbReference>
<name>A0A932GMF9_UNCTE</name>
<keyword evidence="3" id="KW-0472">Membrane</keyword>
<dbReference type="AlphaFoldDB" id="A0A932GMF9"/>
<evidence type="ECO:0000313" key="4">
    <source>
        <dbReference type="EMBL" id="MBI3013681.1"/>
    </source>
</evidence>
<reference evidence="4" key="1">
    <citation type="submission" date="2020-07" db="EMBL/GenBank/DDBJ databases">
        <title>Huge and variable diversity of episymbiotic CPR bacteria and DPANN archaea in groundwater ecosystems.</title>
        <authorList>
            <person name="He C.Y."/>
            <person name="Keren R."/>
            <person name="Whittaker M."/>
            <person name="Farag I.F."/>
            <person name="Doudna J."/>
            <person name="Cate J.H.D."/>
            <person name="Banfield J.F."/>
        </authorList>
    </citation>
    <scope>NUCLEOTIDE SEQUENCE</scope>
    <source>
        <strain evidence="4">NC_groundwater_717_Ag_S-0.2um_59_8</strain>
    </source>
</reference>
<keyword evidence="2" id="KW-1277">Toxin-antitoxin system</keyword>
<sequence length="100" mass="11712">MTGYRLVSEPRADLDIEAAFQWYENEQPGLGPEFLDELRATYDRIVDGPLRYQELRSGIRRALVKRFPYAVYFVVEVDVIVVLAVLHASRDPAEWQRRRS</sequence>
<dbReference type="EMBL" id="JACPSX010000020">
    <property type="protein sequence ID" value="MBI3013681.1"/>
    <property type="molecule type" value="Genomic_DNA"/>
</dbReference>
<dbReference type="Proteomes" id="UP000741360">
    <property type="component" value="Unassembled WGS sequence"/>
</dbReference>
<keyword evidence="3" id="KW-1133">Transmembrane helix</keyword>
<gene>
    <name evidence="4" type="ORF">HYY65_01145</name>
</gene>
<dbReference type="InterPro" id="IPR007712">
    <property type="entry name" value="RelE/ParE_toxin"/>
</dbReference>
<evidence type="ECO:0000256" key="2">
    <source>
        <dbReference type="ARBA" id="ARBA00022649"/>
    </source>
</evidence>
<proteinExistence type="inferred from homology"/>
<dbReference type="Gene3D" id="3.30.2310.20">
    <property type="entry name" value="RelE-like"/>
    <property type="match status" value="1"/>
</dbReference>
<evidence type="ECO:0000256" key="1">
    <source>
        <dbReference type="ARBA" id="ARBA00006226"/>
    </source>
</evidence>
<dbReference type="InterPro" id="IPR035093">
    <property type="entry name" value="RelE/ParE_toxin_dom_sf"/>
</dbReference>
<feature type="transmembrane region" description="Helical" evidence="3">
    <location>
        <begin position="69"/>
        <end position="89"/>
    </location>
</feature>
<protein>
    <submittedName>
        <fullName evidence="4">Type II toxin-antitoxin system RelE/ParE family toxin</fullName>
    </submittedName>
</protein>
<dbReference type="Pfam" id="PF05016">
    <property type="entry name" value="ParE_toxin"/>
    <property type="match status" value="1"/>
</dbReference>
<dbReference type="InterPro" id="IPR051803">
    <property type="entry name" value="TA_system_RelE-like_toxin"/>
</dbReference>
<comment type="similarity">
    <text evidence="1">Belongs to the RelE toxin family.</text>
</comment>